<keyword evidence="2" id="KW-1185">Reference proteome</keyword>
<name>A0A5C7FPU0_9BACT</name>
<evidence type="ECO:0000313" key="2">
    <source>
        <dbReference type="Proteomes" id="UP000321907"/>
    </source>
</evidence>
<dbReference type="EMBL" id="VOXD01000022">
    <property type="protein sequence ID" value="TXF88459.1"/>
    <property type="molecule type" value="Genomic_DNA"/>
</dbReference>
<dbReference type="OrthoDB" id="9957337at2"/>
<accession>A0A5C7FPU0</accession>
<dbReference type="RefSeq" id="WP_147931441.1">
    <property type="nucleotide sequence ID" value="NZ_VOXD01000022.1"/>
</dbReference>
<comment type="caution">
    <text evidence="1">The sequence shown here is derived from an EMBL/GenBank/DDBJ whole genome shotgun (WGS) entry which is preliminary data.</text>
</comment>
<dbReference type="AlphaFoldDB" id="A0A5C7FPU0"/>
<organism evidence="1 2">
    <name type="scientific">Neolewinella aurantiaca</name>
    <dbReference type="NCBI Taxonomy" id="2602767"/>
    <lineage>
        <taxon>Bacteria</taxon>
        <taxon>Pseudomonadati</taxon>
        <taxon>Bacteroidota</taxon>
        <taxon>Saprospiria</taxon>
        <taxon>Saprospirales</taxon>
        <taxon>Lewinellaceae</taxon>
        <taxon>Neolewinella</taxon>
    </lineage>
</organism>
<sequence>MKYIFDNHLTNLVTAEIVFGSPRRNCRNLGICKVLTESGAKEQSLPDCCLSATANILIGDYGRLLMLFPMEGITEEVITRYFQGDVFTIESAYTLPPEVCTALGRDGGRLSVMPGKFPVLMLGEGLLISVPLMAVSNEHFGREEVYRELLTGAIAG</sequence>
<gene>
    <name evidence="1" type="ORF">FUA23_14330</name>
</gene>
<reference evidence="1 2" key="1">
    <citation type="submission" date="2019-08" db="EMBL/GenBank/DDBJ databases">
        <title>Lewinella sp. strain SSH13 Genome sequencing and assembly.</title>
        <authorList>
            <person name="Kim I."/>
        </authorList>
    </citation>
    <scope>NUCLEOTIDE SEQUENCE [LARGE SCALE GENOMIC DNA]</scope>
    <source>
        <strain evidence="1 2">SSH13</strain>
    </source>
</reference>
<protein>
    <submittedName>
        <fullName evidence="1">Uncharacterized protein</fullName>
    </submittedName>
</protein>
<evidence type="ECO:0000313" key="1">
    <source>
        <dbReference type="EMBL" id="TXF88459.1"/>
    </source>
</evidence>
<proteinExistence type="predicted"/>
<dbReference type="Proteomes" id="UP000321907">
    <property type="component" value="Unassembled WGS sequence"/>
</dbReference>